<dbReference type="GO" id="GO:0043565">
    <property type="term" value="F:sequence-specific DNA binding"/>
    <property type="evidence" value="ECO:0007669"/>
    <property type="project" value="InterPro"/>
</dbReference>
<dbReference type="RefSeq" id="WP_147395613.1">
    <property type="nucleotide sequence ID" value="NZ_RAXU01000085.1"/>
</dbReference>
<dbReference type="InterPro" id="IPR010921">
    <property type="entry name" value="Trp_repressor/repl_initiator"/>
</dbReference>
<dbReference type="Gene3D" id="1.10.10.60">
    <property type="entry name" value="Homeodomain-like"/>
    <property type="match status" value="1"/>
</dbReference>
<comment type="caution">
    <text evidence="3">The sequence shown here is derived from an EMBL/GenBank/DDBJ whole genome shotgun (WGS) entry which is preliminary data.</text>
</comment>
<sequence>MAKYSQEFKLEVVQYYLTTNSGYSRTGQQFSIERTMVRRWVREFKAQGINALKTGKPRMRHSTDFKYQVVLSVIQDGLSTHDTAQKFNLKQRATVSIWLKQYREQ</sequence>
<reference evidence="3 4" key="1">
    <citation type="submission" date="2018-09" db="EMBL/GenBank/DDBJ databases">
        <title>The draft genome of Acinetobacter spp. strains.</title>
        <authorList>
            <person name="Qin J."/>
            <person name="Feng Y."/>
            <person name="Zong Z."/>
        </authorList>
    </citation>
    <scope>NUCLEOTIDE SEQUENCE [LARGE SCALE GENOMIC DNA]</scope>
    <source>
        <strain evidence="3 4">WCHAc060096</strain>
    </source>
</reference>
<proteinExistence type="inferred from homology"/>
<feature type="non-terminal residue" evidence="3">
    <location>
        <position position="105"/>
    </location>
</feature>
<organism evidence="3 4">
    <name type="scientific">Acinetobacter guerrae</name>
    <dbReference type="NCBI Taxonomy" id="1843371"/>
    <lineage>
        <taxon>Bacteria</taxon>
        <taxon>Pseudomonadati</taxon>
        <taxon>Pseudomonadota</taxon>
        <taxon>Gammaproteobacteria</taxon>
        <taxon>Moraxellales</taxon>
        <taxon>Moraxellaceae</taxon>
        <taxon>Acinetobacter</taxon>
    </lineage>
</organism>
<name>A0A3A8EEV6_9GAMM</name>
<dbReference type="PANTHER" id="PTHR33795">
    <property type="entry name" value="INSERTION ELEMENT IS150 PROTEIN INSJ"/>
    <property type="match status" value="1"/>
</dbReference>
<accession>A0A3A8EEV6</accession>
<feature type="domain" description="Insertion element IS150 protein InsJ-like helix-turn-helix" evidence="2">
    <location>
        <begin position="8"/>
        <end position="58"/>
    </location>
</feature>
<evidence type="ECO:0000313" key="3">
    <source>
        <dbReference type="EMBL" id="RKG29380.1"/>
    </source>
</evidence>
<keyword evidence="4" id="KW-1185">Reference proteome</keyword>
<dbReference type="InterPro" id="IPR036388">
    <property type="entry name" value="WH-like_DNA-bd_sf"/>
</dbReference>
<protein>
    <submittedName>
        <fullName evidence="3">Transposase</fullName>
    </submittedName>
</protein>
<gene>
    <name evidence="3" type="ORF">D7V21_17110</name>
</gene>
<dbReference type="InterPro" id="IPR052057">
    <property type="entry name" value="IS150/IS1296_orfA-like"/>
</dbReference>
<dbReference type="Gene3D" id="1.10.10.10">
    <property type="entry name" value="Winged helix-like DNA-binding domain superfamily/Winged helix DNA-binding domain"/>
    <property type="match status" value="1"/>
</dbReference>
<dbReference type="Pfam" id="PF13518">
    <property type="entry name" value="HTH_28"/>
    <property type="match status" value="1"/>
</dbReference>
<dbReference type="PANTHER" id="PTHR33795:SF1">
    <property type="entry name" value="INSERTION ELEMENT IS150 PROTEIN INSJ"/>
    <property type="match status" value="1"/>
</dbReference>
<evidence type="ECO:0000256" key="1">
    <source>
        <dbReference type="ARBA" id="ARBA00038232"/>
    </source>
</evidence>
<dbReference type="Proteomes" id="UP000269001">
    <property type="component" value="Unassembled WGS sequence"/>
</dbReference>
<dbReference type="AlphaFoldDB" id="A0A3A8EEV6"/>
<evidence type="ECO:0000313" key="4">
    <source>
        <dbReference type="Proteomes" id="UP000269001"/>
    </source>
</evidence>
<dbReference type="SUPFAM" id="SSF48295">
    <property type="entry name" value="TrpR-like"/>
    <property type="match status" value="2"/>
</dbReference>
<dbReference type="EMBL" id="RAXU01000085">
    <property type="protein sequence ID" value="RKG29380.1"/>
    <property type="molecule type" value="Genomic_DNA"/>
</dbReference>
<evidence type="ECO:0000259" key="2">
    <source>
        <dbReference type="Pfam" id="PF13518"/>
    </source>
</evidence>
<dbReference type="InterPro" id="IPR055247">
    <property type="entry name" value="InsJ-like_HTH"/>
</dbReference>
<comment type="similarity">
    <text evidence="1">Belongs to the IS150/IS1296 orfA family.</text>
</comment>